<dbReference type="PANTHER" id="PTHR43404">
    <property type="entry name" value="LIPOPOLYSACCHARIDE CHOLINEPHOSPHOTRANSFERASE LICD"/>
    <property type="match status" value="1"/>
</dbReference>
<dbReference type="InterPro" id="IPR007074">
    <property type="entry name" value="LicD/FKTN/FKRP_NTP_transf"/>
</dbReference>
<protein>
    <recommendedName>
        <fullName evidence="1">LicD/FKTN/FKRP nucleotidyltransferase domain-containing protein</fullName>
    </recommendedName>
</protein>
<dbReference type="Pfam" id="PF04991">
    <property type="entry name" value="LicD"/>
    <property type="match status" value="1"/>
</dbReference>
<accession>A0AAV2Z2Y1</accession>
<proteinExistence type="predicted"/>
<reference evidence="2" key="1">
    <citation type="submission" date="2022-11" db="EMBL/GenBank/DDBJ databases">
        <authorList>
            <person name="Morgan W.R."/>
            <person name="Tartar A."/>
        </authorList>
    </citation>
    <scope>NUCLEOTIDE SEQUENCE</scope>
    <source>
        <strain evidence="2">ARSEF 373</strain>
    </source>
</reference>
<feature type="domain" description="LicD/FKTN/FKRP nucleotidyltransferase" evidence="1">
    <location>
        <begin position="34"/>
        <end position="77"/>
    </location>
</feature>
<gene>
    <name evidence="2" type="ORF">N0F65_000396</name>
</gene>
<keyword evidence="3" id="KW-1185">Reference proteome</keyword>
<evidence type="ECO:0000313" key="2">
    <source>
        <dbReference type="EMBL" id="DBA00105.1"/>
    </source>
</evidence>
<dbReference type="PANTHER" id="PTHR43404:SF1">
    <property type="entry name" value="MNN4P"/>
    <property type="match status" value="1"/>
</dbReference>
<organism evidence="2 3">
    <name type="scientific">Lagenidium giganteum</name>
    <dbReference type="NCBI Taxonomy" id="4803"/>
    <lineage>
        <taxon>Eukaryota</taxon>
        <taxon>Sar</taxon>
        <taxon>Stramenopiles</taxon>
        <taxon>Oomycota</taxon>
        <taxon>Peronosporomycetes</taxon>
        <taxon>Pythiales</taxon>
        <taxon>Pythiaceae</taxon>
    </lineage>
</organism>
<dbReference type="InterPro" id="IPR052942">
    <property type="entry name" value="LPS_cholinephosphotransferase"/>
</dbReference>
<dbReference type="GO" id="GO:0009100">
    <property type="term" value="P:glycoprotein metabolic process"/>
    <property type="evidence" value="ECO:0007669"/>
    <property type="project" value="UniProtKB-ARBA"/>
</dbReference>
<dbReference type="EMBL" id="DAKRPA010000070">
    <property type="protein sequence ID" value="DBA00105.1"/>
    <property type="molecule type" value="Genomic_DNA"/>
</dbReference>
<evidence type="ECO:0000313" key="3">
    <source>
        <dbReference type="Proteomes" id="UP001146120"/>
    </source>
</evidence>
<evidence type="ECO:0000259" key="1">
    <source>
        <dbReference type="Pfam" id="PF04991"/>
    </source>
</evidence>
<comment type="caution">
    <text evidence="2">The sequence shown here is derived from an EMBL/GenBank/DDBJ whole genome shotgun (WGS) entry which is preliminary data.</text>
</comment>
<name>A0AAV2Z2Y1_9STRA</name>
<reference evidence="2" key="2">
    <citation type="journal article" date="2023" name="Microbiol Resour">
        <title>Decontamination and Annotation of the Draft Genome Sequence of the Oomycete Lagenidium giganteum ARSEF 373.</title>
        <authorList>
            <person name="Morgan W.R."/>
            <person name="Tartar A."/>
        </authorList>
    </citation>
    <scope>NUCLEOTIDE SEQUENCE</scope>
    <source>
        <strain evidence="2">ARSEF 373</strain>
    </source>
</reference>
<dbReference type="AlphaFoldDB" id="A0AAV2Z2Y1"/>
<dbReference type="Proteomes" id="UP001146120">
    <property type="component" value="Unassembled WGS sequence"/>
</dbReference>
<sequence length="199" mass="22983">MEFVREGACWKRHQVQGILIMLIKTFHELLTKLKVTHWIDSATLLGAVRHGGIVPYDIDADFGIDQAGYEYLRDTKVDVPDWFALHVWNTTVNGADHRDEWIPIRFIHNVSGIYIDTFVFLEEEDYYGRTLMGPARSGAFGSCDKCIKGDDGKGHFLIPSEWVYPLERCRFEDFIVPCPKEAAKYLEFMFGPDYRTPVQ</sequence>